<name>A0A069QDX1_HOYLO</name>
<dbReference type="GO" id="GO:0070005">
    <property type="term" value="F:cysteine-type aminopeptidase activity"/>
    <property type="evidence" value="ECO:0007669"/>
    <property type="project" value="InterPro"/>
</dbReference>
<dbReference type="InterPro" id="IPR038765">
    <property type="entry name" value="Papain-like_cys_pep_sf"/>
</dbReference>
<accession>A0A069QDX1</accession>
<gene>
    <name evidence="1" type="ORF">HMPREF1991_02954</name>
</gene>
<dbReference type="Pfam" id="PF03051">
    <property type="entry name" value="Peptidase_C1_2"/>
    <property type="match status" value="1"/>
</dbReference>
<sequence>MVSLPIMNRIILMLVALAMLGSCTSKGERKTRAKSPTIDLLLKTTPVKDQGKSSLCWVFAMLATIETEHLMRGDSVNLSTAYVSRMALRQRMQATYLERGRHPLHLRGMASNALTAIADYGVLAHDTYQVENSSIFGVLTKKVQNACKLAIAQHEGLDRLNEHFERLADQSLGALPKAQFMLGAEYTFGEFGRSVCRRDEYVGLTSFTHHPFNTTFALEVPDNVNCDRLLNLPIDTLVALAERSLRAGHPLCWEGDISEEGFNFTEGFARLSHHSTAPTQEMRQRAFETFRTTDDHCMAIVGLAHDAQGNRYFIMKNSWGTDNAFKGFMFMSFDYFRLKTIALWAQRECL</sequence>
<dbReference type="Gene3D" id="3.90.70.10">
    <property type="entry name" value="Cysteine proteinases"/>
    <property type="match status" value="1"/>
</dbReference>
<evidence type="ECO:0000313" key="2">
    <source>
        <dbReference type="Proteomes" id="UP000027442"/>
    </source>
</evidence>
<dbReference type="SUPFAM" id="SSF54001">
    <property type="entry name" value="Cysteine proteinases"/>
    <property type="match status" value="1"/>
</dbReference>
<dbReference type="EMBL" id="JNGW01000128">
    <property type="protein sequence ID" value="KDR51000.1"/>
    <property type="molecule type" value="Genomic_DNA"/>
</dbReference>
<dbReference type="HOGENOM" id="CLU_056707_0_0_10"/>
<dbReference type="InterPro" id="IPR004134">
    <property type="entry name" value="Peptidase_C1B"/>
</dbReference>
<evidence type="ECO:0000313" key="1">
    <source>
        <dbReference type="EMBL" id="KDR51000.1"/>
    </source>
</evidence>
<dbReference type="Proteomes" id="UP000027442">
    <property type="component" value="Unassembled WGS sequence"/>
</dbReference>
<proteinExistence type="predicted"/>
<keyword evidence="2" id="KW-1185">Reference proteome</keyword>
<dbReference type="eggNOG" id="COG3579">
    <property type="taxonomic scope" value="Bacteria"/>
</dbReference>
<dbReference type="PATRIC" id="fig|1122985.7.peg.3058"/>
<protein>
    <submittedName>
        <fullName evidence="1">Outer membrane insertion signal domain protein</fullName>
    </submittedName>
</protein>
<dbReference type="GO" id="GO:0006508">
    <property type="term" value="P:proteolysis"/>
    <property type="evidence" value="ECO:0007669"/>
    <property type="project" value="InterPro"/>
</dbReference>
<organism evidence="1 2">
    <name type="scientific">Hoylesella loescheii DSM 19665 = JCM 12249 = ATCC 15930</name>
    <dbReference type="NCBI Taxonomy" id="1122985"/>
    <lineage>
        <taxon>Bacteria</taxon>
        <taxon>Pseudomonadati</taxon>
        <taxon>Bacteroidota</taxon>
        <taxon>Bacteroidia</taxon>
        <taxon>Bacteroidales</taxon>
        <taxon>Prevotellaceae</taxon>
        <taxon>Hoylesella</taxon>
    </lineage>
</organism>
<comment type="caution">
    <text evidence="1">The sequence shown here is derived from an EMBL/GenBank/DDBJ whole genome shotgun (WGS) entry which is preliminary data.</text>
</comment>
<dbReference type="AlphaFoldDB" id="A0A069QDX1"/>
<reference evidence="1 2" key="1">
    <citation type="submission" date="2013-08" db="EMBL/GenBank/DDBJ databases">
        <authorList>
            <person name="Weinstock G."/>
            <person name="Sodergren E."/>
            <person name="Wylie T."/>
            <person name="Fulton L."/>
            <person name="Fulton R."/>
            <person name="Fronick C."/>
            <person name="O'Laughlin M."/>
            <person name="Godfrey J."/>
            <person name="Miner T."/>
            <person name="Herter B."/>
            <person name="Appelbaum E."/>
            <person name="Cordes M."/>
            <person name="Lek S."/>
            <person name="Wollam A."/>
            <person name="Pepin K.H."/>
            <person name="Palsikar V.B."/>
            <person name="Mitreva M."/>
            <person name="Wilson R.K."/>
        </authorList>
    </citation>
    <scope>NUCLEOTIDE SEQUENCE [LARGE SCALE GENOMIC DNA]</scope>
    <source>
        <strain evidence="1 2">ATCC 15930</strain>
    </source>
</reference>